<sequence>MPEGLAFIAEPKLEQPVTVIMARRTSAIRICLIMAMAPISQPVILVMRKIITNFVITPLAINWLTVHISEKRG</sequence>
<reference evidence="1" key="1">
    <citation type="journal article" date="2014" name="Int. J. Syst. Evol. Microbiol.">
        <title>Complete genome sequence of Corynebacterium casei LMG S-19264T (=DSM 44701T), isolated from a smear-ripened cheese.</title>
        <authorList>
            <consortium name="US DOE Joint Genome Institute (JGI-PGF)"/>
            <person name="Walter F."/>
            <person name="Albersmeier A."/>
            <person name="Kalinowski J."/>
            <person name="Ruckert C."/>
        </authorList>
    </citation>
    <scope>NUCLEOTIDE SEQUENCE</scope>
    <source>
        <strain evidence="1">NBRC 110071</strain>
    </source>
</reference>
<name>A0AA37S908_9GAMM</name>
<proteinExistence type="predicted"/>
<reference evidence="1" key="2">
    <citation type="submission" date="2023-01" db="EMBL/GenBank/DDBJ databases">
        <title>Draft genome sequence of Litoribrevibacter albus strain NBRC 110071.</title>
        <authorList>
            <person name="Sun Q."/>
            <person name="Mori K."/>
        </authorList>
    </citation>
    <scope>NUCLEOTIDE SEQUENCE</scope>
    <source>
        <strain evidence="1">NBRC 110071</strain>
    </source>
</reference>
<gene>
    <name evidence="1" type="ORF">GCM10007876_11320</name>
</gene>
<organism evidence="1 2">
    <name type="scientific">Litoribrevibacter albus</name>
    <dbReference type="NCBI Taxonomy" id="1473156"/>
    <lineage>
        <taxon>Bacteria</taxon>
        <taxon>Pseudomonadati</taxon>
        <taxon>Pseudomonadota</taxon>
        <taxon>Gammaproteobacteria</taxon>
        <taxon>Oceanospirillales</taxon>
        <taxon>Oceanospirillaceae</taxon>
        <taxon>Litoribrevibacter</taxon>
    </lineage>
</organism>
<comment type="caution">
    <text evidence="1">The sequence shown here is derived from an EMBL/GenBank/DDBJ whole genome shotgun (WGS) entry which is preliminary data.</text>
</comment>
<dbReference type="EMBL" id="BSNM01000006">
    <property type="protein sequence ID" value="GLQ30654.1"/>
    <property type="molecule type" value="Genomic_DNA"/>
</dbReference>
<evidence type="ECO:0000313" key="1">
    <source>
        <dbReference type="EMBL" id="GLQ30654.1"/>
    </source>
</evidence>
<dbReference type="AlphaFoldDB" id="A0AA37S908"/>
<keyword evidence="2" id="KW-1185">Reference proteome</keyword>
<evidence type="ECO:0000313" key="2">
    <source>
        <dbReference type="Proteomes" id="UP001161389"/>
    </source>
</evidence>
<protein>
    <submittedName>
        <fullName evidence="1">Uncharacterized protein</fullName>
    </submittedName>
</protein>
<accession>A0AA37S908</accession>
<dbReference type="Proteomes" id="UP001161389">
    <property type="component" value="Unassembled WGS sequence"/>
</dbReference>